<evidence type="ECO:0000256" key="1">
    <source>
        <dbReference type="ARBA" id="ARBA00022679"/>
    </source>
</evidence>
<dbReference type="SUPFAM" id="SSF53613">
    <property type="entry name" value="Ribokinase-like"/>
    <property type="match status" value="1"/>
</dbReference>
<gene>
    <name evidence="4" type="ORF">EV193_107223</name>
</gene>
<dbReference type="RefSeq" id="WP_130346021.1">
    <property type="nucleotide sequence ID" value="NZ_SGWQ01000007.1"/>
</dbReference>
<evidence type="ECO:0000313" key="5">
    <source>
        <dbReference type="Proteomes" id="UP000294257"/>
    </source>
</evidence>
<dbReference type="Proteomes" id="UP000294257">
    <property type="component" value="Unassembled WGS sequence"/>
</dbReference>
<keyword evidence="1" id="KW-0808">Transferase</keyword>
<comment type="caution">
    <text evidence="4">The sequence shown here is derived from an EMBL/GenBank/DDBJ whole genome shotgun (WGS) entry which is preliminary data.</text>
</comment>
<organism evidence="4 5">
    <name type="scientific">Herbihabitans rhizosphaerae</name>
    <dbReference type="NCBI Taxonomy" id="1872711"/>
    <lineage>
        <taxon>Bacteria</taxon>
        <taxon>Bacillati</taxon>
        <taxon>Actinomycetota</taxon>
        <taxon>Actinomycetes</taxon>
        <taxon>Pseudonocardiales</taxon>
        <taxon>Pseudonocardiaceae</taxon>
        <taxon>Herbihabitans</taxon>
    </lineage>
</organism>
<dbReference type="AlphaFoldDB" id="A0A4Q7KMV5"/>
<name>A0A4Q7KMV5_9PSEU</name>
<dbReference type="OrthoDB" id="9795789at2"/>
<evidence type="ECO:0000256" key="2">
    <source>
        <dbReference type="ARBA" id="ARBA00022777"/>
    </source>
</evidence>
<sequence>MAGALFVGLTTLDIAYLVDTYPREDSKVRASGQFTGAGGPAANAAVTYAFLSRQAPTLVTALGSHYLTSVVRDELRANNVEVVDAIVDESAPLPISSIIVAESARTRTIVSLDASRITATLDAESCRKMVRDSTIVLVDAHYGQLASTVARQARSLGVPVVLDAGRWQDAHRDLLADIDVAICSEAFTPPGVAGHDQVISYLQDSGPTHVAITRADESILYSTGSERGEILVSSPHAIDTLGAGDIFHGAFCHYYEPAESNFVEALTRSADLASYSCGYFGTREWMKHFSAGELTRSE</sequence>
<feature type="domain" description="Rhodanese" evidence="3">
    <location>
        <begin position="131"/>
        <end position="176"/>
    </location>
</feature>
<dbReference type="GO" id="GO:0005829">
    <property type="term" value="C:cytosol"/>
    <property type="evidence" value="ECO:0007669"/>
    <property type="project" value="TreeGrafter"/>
</dbReference>
<dbReference type="InterPro" id="IPR011611">
    <property type="entry name" value="PfkB_dom"/>
</dbReference>
<dbReference type="Gene3D" id="3.40.1190.20">
    <property type="match status" value="1"/>
</dbReference>
<protein>
    <submittedName>
        <fullName evidence="4">Sugar/nucleoside kinase (Ribokinase family)</fullName>
    </submittedName>
</protein>
<reference evidence="4 5" key="1">
    <citation type="submission" date="2019-02" db="EMBL/GenBank/DDBJ databases">
        <title>Genomic Encyclopedia of Type Strains, Phase IV (KMG-IV): sequencing the most valuable type-strain genomes for metagenomic binning, comparative biology and taxonomic classification.</title>
        <authorList>
            <person name="Goeker M."/>
        </authorList>
    </citation>
    <scope>NUCLEOTIDE SEQUENCE [LARGE SCALE GENOMIC DNA]</scope>
    <source>
        <strain evidence="4 5">DSM 101727</strain>
    </source>
</reference>
<proteinExistence type="predicted"/>
<dbReference type="PROSITE" id="PS50206">
    <property type="entry name" value="RHODANESE_3"/>
    <property type="match status" value="1"/>
</dbReference>
<dbReference type="InterPro" id="IPR001763">
    <property type="entry name" value="Rhodanese-like_dom"/>
</dbReference>
<dbReference type="Pfam" id="PF00294">
    <property type="entry name" value="PfkB"/>
    <property type="match status" value="1"/>
</dbReference>
<accession>A0A4Q7KMV5</accession>
<evidence type="ECO:0000313" key="4">
    <source>
        <dbReference type="EMBL" id="RZS36542.1"/>
    </source>
</evidence>
<dbReference type="EMBL" id="SGWQ01000007">
    <property type="protein sequence ID" value="RZS36542.1"/>
    <property type="molecule type" value="Genomic_DNA"/>
</dbReference>
<dbReference type="InterPro" id="IPR029056">
    <property type="entry name" value="Ribokinase-like"/>
</dbReference>
<dbReference type="PANTHER" id="PTHR10584:SF157">
    <property type="entry name" value="SULFOFRUCTOSE KINASE"/>
    <property type="match status" value="1"/>
</dbReference>
<keyword evidence="2 4" id="KW-0418">Kinase</keyword>
<evidence type="ECO:0000259" key="3">
    <source>
        <dbReference type="PROSITE" id="PS50206"/>
    </source>
</evidence>
<dbReference type="GO" id="GO:0016301">
    <property type="term" value="F:kinase activity"/>
    <property type="evidence" value="ECO:0007669"/>
    <property type="project" value="UniProtKB-KW"/>
</dbReference>
<dbReference type="PANTHER" id="PTHR10584">
    <property type="entry name" value="SUGAR KINASE"/>
    <property type="match status" value="1"/>
</dbReference>
<keyword evidence="5" id="KW-1185">Reference proteome</keyword>